<proteinExistence type="predicted"/>
<keyword evidence="2" id="KW-0472">Membrane</keyword>
<evidence type="ECO:0000256" key="1">
    <source>
        <dbReference type="SAM" id="MobiDB-lite"/>
    </source>
</evidence>
<dbReference type="SUPFAM" id="SSF141868">
    <property type="entry name" value="EAL domain-like"/>
    <property type="match status" value="1"/>
</dbReference>
<dbReference type="PROSITE" id="PS50887">
    <property type="entry name" value="GGDEF"/>
    <property type="match status" value="1"/>
</dbReference>
<dbReference type="PROSITE" id="PS50883">
    <property type="entry name" value="EAL"/>
    <property type="match status" value="1"/>
</dbReference>
<dbReference type="InterPro" id="IPR001610">
    <property type="entry name" value="PAC"/>
</dbReference>
<dbReference type="Pfam" id="PF00563">
    <property type="entry name" value="EAL"/>
    <property type="match status" value="1"/>
</dbReference>
<dbReference type="SMART" id="SM00052">
    <property type="entry name" value="EAL"/>
    <property type="match status" value="1"/>
</dbReference>
<dbReference type="InterPro" id="IPR043128">
    <property type="entry name" value="Rev_trsase/Diguanyl_cyclase"/>
</dbReference>
<protein>
    <submittedName>
        <fullName evidence="7">EAL domain-containing protein</fullName>
    </submittedName>
</protein>
<dbReference type="EMBL" id="JBIGIB010000001">
    <property type="protein sequence ID" value="MFG6465793.1"/>
    <property type="molecule type" value="Genomic_DNA"/>
</dbReference>
<dbReference type="CDD" id="cd01948">
    <property type="entry name" value="EAL"/>
    <property type="match status" value="1"/>
</dbReference>
<dbReference type="NCBIfam" id="TIGR00254">
    <property type="entry name" value="GGDEF"/>
    <property type="match status" value="1"/>
</dbReference>
<feature type="region of interest" description="Disordered" evidence="1">
    <location>
        <begin position="1"/>
        <end position="32"/>
    </location>
</feature>
<feature type="compositionally biased region" description="Low complexity" evidence="1">
    <location>
        <begin position="1"/>
        <end position="26"/>
    </location>
</feature>
<feature type="transmembrane region" description="Helical" evidence="2">
    <location>
        <begin position="127"/>
        <end position="148"/>
    </location>
</feature>
<dbReference type="SUPFAM" id="SSF55073">
    <property type="entry name" value="Nucleotide cyclase"/>
    <property type="match status" value="1"/>
</dbReference>
<feature type="domain" description="PAC" evidence="4">
    <location>
        <begin position="660"/>
        <end position="712"/>
    </location>
</feature>
<feature type="transmembrane region" description="Helical" evidence="2">
    <location>
        <begin position="40"/>
        <end position="61"/>
    </location>
</feature>
<evidence type="ECO:0000259" key="6">
    <source>
        <dbReference type="PROSITE" id="PS50887"/>
    </source>
</evidence>
<dbReference type="CDD" id="cd00130">
    <property type="entry name" value="PAS"/>
    <property type="match status" value="2"/>
</dbReference>
<organism evidence="7 8">
    <name type="scientific">Pelomonas baiyunensis</name>
    <dbReference type="NCBI Taxonomy" id="3299026"/>
    <lineage>
        <taxon>Bacteria</taxon>
        <taxon>Pseudomonadati</taxon>
        <taxon>Pseudomonadota</taxon>
        <taxon>Betaproteobacteria</taxon>
        <taxon>Burkholderiales</taxon>
        <taxon>Sphaerotilaceae</taxon>
        <taxon>Roseateles</taxon>
    </lineage>
</organism>
<evidence type="ECO:0000259" key="4">
    <source>
        <dbReference type="PROSITE" id="PS50113"/>
    </source>
</evidence>
<keyword evidence="8" id="KW-1185">Reference proteome</keyword>
<name>A0ABW7GUZ2_9BURK</name>
<dbReference type="InterPro" id="IPR000160">
    <property type="entry name" value="GGDEF_dom"/>
</dbReference>
<dbReference type="InterPro" id="IPR001633">
    <property type="entry name" value="EAL_dom"/>
</dbReference>
<accession>A0ABW7GUZ2</accession>
<dbReference type="Gene3D" id="3.30.70.270">
    <property type="match status" value="1"/>
</dbReference>
<evidence type="ECO:0000256" key="2">
    <source>
        <dbReference type="SAM" id="Phobius"/>
    </source>
</evidence>
<keyword evidence="2" id="KW-0812">Transmembrane</keyword>
<reference evidence="7 8" key="1">
    <citation type="submission" date="2024-08" db="EMBL/GenBank/DDBJ databases">
        <authorList>
            <person name="Lu H."/>
        </authorList>
    </citation>
    <scope>NUCLEOTIDE SEQUENCE [LARGE SCALE GENOMIC DNA]</scope>
    <source>
        <strain evidence="7 8">BYS87W</strain>
    </source>
</reference>
<dbReference type="InterPro" id="IPR035919">
    <property type="entry name" value="EAL_sf"/>
</dbReference>
<feature type="domain" description="PAS" evidence="3">
    <location>
        <begin position="587"/>
        <end position="638"/>
    </location>
</feature>
<dbReference type="PROSITE" id="PS50113">
    <property type="entry name" value="PAC"/>
    <property type="match status" value="2"/>
</dbReference>
<dbReference type="InterPro" id="IPR000014">
    <property type="entry name" value="PAS"/>
</dbReference>
<evidence type="ECO:0000259" key="3">
    <source>
        <dbReference type="PROSITE" id="PS50112"/>
    </source>
</evidence>
<dbReference type="PANTHER" id="PTHR44757:SF2">
    <property type="entry name" value="BIOFILM ARCHITECTURE MAINTENANCE PROTEIN MBAA"/>
    <property type="match status" value="1"/>
</dbReference>
<sequence length="1148" mass="123747">MSTAPPSAPNTAQSAAQSATQNGATGPSPWDVTPPRLTPWLATPGLLALTYAAAGLVWVLLSDQVLRAFSPDAATLATLDEIKDIGFVLITGALIYALAKRLHQRAVPAMPHAVPAATGLTHPSPAALMWVFAALCGVIVAASLVGYSHSARHAYEHRAAELRQDAELKAGIVHGWMQRRGEEARQLAQDASLRAGVARWHRRSDETVTEALRGQLQMLRASGRFSEVLLADAQAQVLLSADDDTPTAPLSPELQTQVRRAFDTGQVVLSDFIARGATTDGLAFEQAIPLRGGLERPEAVLVLRSALGRTLLPALLAGATADSPTPLLLHPSADPSANSSAAPPVALRVDGHQPAASPTDTPWPEALRQLPQHPEWLGTVQPGLPHGGEPTVAVAAAVPGSSWFVAVQAPERELMADDVAASAGGLLAVNVAAVLAAAAVVYAALQRREAVVAARMAAEQAEKQRGWQIAEAIANSSGDLIFAKDMQGRYLFANDELCRVLGRSRDVLVGAPFQGLFPADQVRQMLEDDAAVLRADRPIRIETRLSTAQGPRVFASTKGKLIDAQGQVMGVFGVSSDITDRRDLQQRLRQWTTAFDDLRDGVIVTDATGRIQSVNRAFTQITGYDVAEAVGSTMRLLHSGRHGKPFYEQMWRVIQQTGHWQGEVWNRRKNGDVYPEWLSIRAVADDGGPATHYVGVFTDVSRLKDSEAQAEWLFHHDPLTRLPNRVQLQRHLEHTLSRARRRQTRPAVLVLDLDGFKTVNDSLGHPAGDELLMCIAERLQTRLRHRDFLGRLGADEFLVILEHGADEATTSALAKELLTAVAEPVALSCGHDAYLTASIGISLFPAEGSPTAVELLRDADAAMHRAKELGRNRSCFYSGDMQTTALTKLAVEAALSRAIERRELLLHYQPKVDAASGRVLGAEALLRWQRGEQGLVPPGQFIPLAEQSTLILDIGAWVIDEACRQIRAWMDQGLPLVRLAVNVAARQFAAGDLDTVVADALHRHGVPAAHLEVELTEGMLVTNPEASAAILHRLRALGVKISLDDFGTGYSSLAYLQQFPIDALKIDQSFVRRIGDEPDGAALVDAVIGLAHRLRLRVVAEGVETATQRDYLLQQHCDEMQGYHFGRPAPADALQALIASQGQASAAG</sequence>
<dbReference type="SMART" id="SM00091">
    <property type="entry name" value="PAS"/>
    <property type="match status" value="2"/>
</dbReference>
<dbReference type="InterPro" id="IPR000700">
    <property type="entry name" value="PAS-assoc_C"/>
</dbReference>
<evidence type="ECO:0000313" key="8">
    <source>
        <dbReference type="Proteomes" id="UP001606303"/>
    </source>
</evidence>
<dbReference type="Gene3D" id="3.20.20.450">
    <property type="entry name" value="EAL domain"/>
    <property type="match status" value="1"/>
</dbReference>
<dbReference type="Pfam" id="PF08448">
    <property type="entry name" value="PAS_4"/>
    <property type="match status" value="1"/>
</dbReference>
<gene>
    <name evidence="7" type="ORF">ACG01O_04140</name>
</gene>
<dbReference type="InterPro" id="IPR029787">
    <property type="entry name" value="Nucleotide_cyclase"/>
</dbReference>
<dbReference type="InterPro" id="IPR035965">
    <property type="entry name" value="PAS-like_dom_sf"/>
</dbReference>
<feature type="domain" description="PAC" evidence="4">
    <location>
        <begin position="539"/>
        <end position="590"/>
    </location>
</feature>
<feature type="transmembrane region" description="Helical" evidence="2">
    <location>
        <begin position="419"/>
        <end position="445"/>
    </location>
</feature>
<dbReference type="Proteomes" id="UP001606303">
    <property type="component" value="Unassembled WGS sequence"/>
</dbReference>
<feature type="domain" description="EAL" evidence="5">
    <location>
        <begin position="888"/>
        <end position="1142"/>
    </location>
</feature>
<feature type="domain" description="PAS" evidence="3">
    <location>
        <begin position="473"/>
        <end position="510"/>
    </location>
</feature>
<dbReference type="CDD" id="cd01949">
    <property type="entry name" value="GGDEF"/>
    <property type="match status" value="1"/>
</dbReference>
<dbReference type="NCBIfam" id="TIGR00229">
    <property type="entry name" value="sensory_box"/>
    <property type="match status" value="2"/>
</dbReference>
<feature type="domain" description="GGDEF" evidence="6">
    <location>
        <begin position="744"/>
        <end position="879"/>
    </location>
</feature>
<evidence type="ECO:0000313" key="7">
    <source>
        <dbReference type="EMBL" id="MFG6465793.1"/>
    </source>
</evidence>
<dbReference type="Pfam" id="PF00990">
    <property type="entry name" value="GGDEF"/>
    <property type="match status" value="1"/>
</dbReference>
<dbReference type="InterPro" id="IPR013656">
    <property type="entry name" value="PAS_4"/>
</dbReference>
<dbReference type="SUPFAM" id="SSF55785">
    <property type="entry name" value="PYP-like sensor domain (PAS domain)"/>
    <property type="match status" value="2"/>
</dbReference>
<dbReference type="SMART" id="SM00086">
    <property type="entry name" value="PAC"/>
    <property type="match status" value="2"/>
</dbReference>
<feature type="transmembrane region" description="Helical" evidence="2">
    <location>
        <begin position="82"/>
        <end position="99"/>
    </location>
</feature>
<dbReference type="RefSeq" id="WP_394381643.1">
    <property type="nucleotide sequence ID" value="NZ_JBIGIB010000001.1"/>
</dbReference>
<dbReference type="Gene3D" id="3.30.450.20">
    <property type="entry name" value="PAS domain"/>
    <property type="match status" value="2"/>
</dbReference>
<dbReference type="Pfam" id="PF13426">
    <property type="entry name" value="PAS_9"/>
    <property type="match status" value="1"/>
</dbReference>
<keyword evidence="2" id="KW-1133">Transmembrane helix</keyword>
<dbReference type="PANTHER" id="PTHR44757">
    <property type="entry name" value="DIGUANYLATE CYCLASE DGCP"/>
    <property type="match status" value="1"/>
</dbReference>
<dbReference type="PROSITE" id="PS50112">
    <property type="entry name" value="PAS"/>
    <property type="match status" value="2"/>
</dbReference>
<evidence type="ECO:0000259" key="5">
    <source>
        <dbReference type="PROSITE" id="PS50883"/>
    </source>
</evidence>
<dbReference type="SMART" id="SM00267">
    <property type="entry name" value="GGDEF"/>
    <property type="match status" value="1"/>
</dbReference>
<comment type="caution">
    <text evidence="7">The sequence shown here is derived from an EMBL/GenBank/DDBJ whole genome shotgun (WGS) entry which is preliminary data.</text>
</comment>
<dbReference type="InterPro" id="IPR052155">
    <property type="entry name" value="Biofilm_reg_signaling"/>
</dbReference>